<evidence type="ECO:0000256" key="3">
    <source>
        <dbReference type="PROSITE-ProRule" id="PRU10007"/>
    </source>
</evidence>
<dbReference type="Proteomes" id="UP001569904">
    <property type="component" value="Unassembled WGS sequence"/>
</dbReference>
<organism evidence="7 8">
    <name type="scientific">Actinomadura chokoriensis</name>
    <dbReference type="NCBI Taxonomy" id="454156"/>
    <lineage>
        <taxon>Bacteria</taxon>
        <taxon>Bacillati</taxon>
        <taxon>Actinomycetota</taxon>
        <taxon>Actinomycetes</taxon>
        <taxon>Streptosporangiales</taxon>
        <taxon>Thermomonosporaceae</taxon>
        <taxon>Actinomadura</taxon>
    </lineage>
</organism>
<dbReference type="RefSeq" id="WP_371940102.1">
    <property type="nucleotide sequence ID" value="NZ_JAXCEH010000003.1"/>
</dbReference>
<accession>A0ABV4QUJ1</accession>
<dbReference type="PROSITE" id="PS00687">
    <property type="entry name" value="ALDEHYDE_DEHYDR_GLU"/>
    <property type="match status" value="1"/>
</dbReference>
<dbReference type="PANTHER" id="PTHR42804:SF1">
    <property type="entry name" value="ALDEHYDE DEHYDROGENASE-RELATED"/>
    <property type="match status" value="1"/>
</dbReference>
<feature type="domain" description="Aldehyde dehydrogenase" evidence="6">
    <location>
        <begin position="39"/>
        <end position="497"/>
    </location>
</feature>
<gene>
    <name evidence="7" type="ORF">SM436_08425</name>
</gene>
<dbReference type="Gene3D" id="3.40.309.10">
    <property type="entry name" value="Aldehyde Dehydrogenase, Chain A, domain 2"/>
    <property type="match status" value="1"/>
</dbReference>
<keyword evidence="8" id="KW-1185">Reference proteome</keyword>
<evidence type="ECO:0000313" key="7">
    <source>
        <dbReference type="EMBL" id="MFA1553713.1"/>
    </source>
</evidence>
<dbReference type="InterPro" id="IPR015590">
    <property type="entry name" value="Aldehyde_DH_dom"/>
</dbReference>
<dbReference type="InterPro" id="IPR029510">
    <property type="entry name" value="Ald_DH_CS_GLU"/>
</dbReference>
<feature type="region of interest" description="Disordered" evidence="5">
    <location>
        <begin position="1"/>
        <end position="22"/>
    </location>
</feature>
<sequence length="503" mass="53153">MGSQDTTAQVADTGEAGGAGTARAAGRRLLIDGRLVDSERRLASLNPATGEFLADAPDATTAEAEAAVAAARRAFDATDWSTDVEFRIRCLNQLHRALTEQREDLRELTIAEVGAPRSLTHGPHLDEAIEIVRFYADLLEEYPLTEELGEIESRGRRHRRWVEKEAAGVVAAIVAYNFPNQLALAKLAPSLAAGCTIVLKAAPDTPLITLALGELIAEHTDIPPGVVNILSSSEVAVGEVLATHPDVDMITFTGSTATGRLIMAAAGRTIKKVFLELGGKSAMVLLDDADFATAAMFAGFMVCSHAGQGCAITTRLLVPADRHDSVVEQVAATMAGVPFGDPADAKNFMGPLISERQRDKVDAMVQRAVADGATLVTGGERVDPGFFYSPTLLANVDPDSEIAQEEVFGPVLAVIPYADEDDAVRIANNSIFGLSGAVFSASDERAIGVARRIRSGTFSINGGNYFAPDAPFGGFKQSGIGREMGRAGLEEFLQAKTFATVVA</sequence>
<comment type="caution">
    <text evidence="7">The sequence shown here is derived from an EMBL/GenBank/DDBJ whole genome shotgun (WGS) entry which is preliminary data.</text>
</comment>
<comment type="similarity">
    <text evidence="1 4">Belongs to the aldehyde dehydrogenase family.</text>
</comment>
<name>A0ABV4QUJ1_9ACTN</name>
<evidence type="ECO:0000313" key="8">
    <source>
        <dbReference type="Proteomes" id="UP001569904"/>
    </source>
</evidence>
<feature type="compositionally biased region" description="Polar residues" evidence="5">
    <location>
        <begin position="1"/>
        <end position="10"/>
    </location>
</feature>
<protein>
    <submittedName>
        <fullName evidence="7">Aldehyde dehydrogenase family protein</fullName>
    </submittedName>
</protein>
<dbReference type="CDD" id="cd07089">
    <property type="entry name" value="ALDH_CddD-AldA-like"/>
    <property type="match status" value="1"/>
</dbReference>
<keyword evidence="2 4" id="KW-0560">Oxidoreductase</keyword>
<evidence type="ECO:0000256" key="4">
    <source>
        <dbReference type="RuleBase" id="RU003345"/>
    </source>
</evidence>
<dbReference type="Pfam" id="PF00171">
    <property type="entry name" value="Aldedh"/>
    <property type="match status" value="1"/>
</dbReference>
<dbReference type="SUPFAM" id="SSF53720">
    <property type="entry name" value="ALDH-like"/>
    <property type="match status" value="1"/>
</dbReference>
<dbReference type="InterPro" id="IPR016163">
    <property type="entry name" value="Ald_DH_C"/>
</dbReference>
<dbReference type="PANTHER" id="PTHR42804">
    <property type="entry name" value="ALDEHYDE DEHYDROGENASE"/>
    <property type="match status" value="1"/>
</dbReference>
<proteinExistence type="inferred from homology"/>
<evidence type="ECO:0000256" key="1">
    <source>
        <dbReference type="ARBA" id="ARBA00009986"/>
    </source>
</evidence>
<evidence type="ECO:0000256" key="2">
    <source>
        <dbReference type="ARBA" id="ARBA00023002"/>
    </source>
</evidence>
<dbReference type="Gene3D" id="3.40.605.10">
    <property type="entry name" value="Aldehyde Dehydrogenase, Chain A, domain 1"/>
    <property type="match status" value="1"/>
</dbReference>
<reference evidence="7 8" key="1">
    <citation type="submission" date="2023-11" db="EMBL/GenBank/DDBJ databases">
        <title>Actinomadura monticuli sp. nov., isolated from volcanic ash.</title>
        <authorList>
            <person name="Lee S.D."/>
            <person name="Yang H."/>
            <person name="Kim I.S."/>
        </authorList>
    </citation>
    <scope>NUCLEOTIDE SEQUENCE [LARGE SCALE GENOMIC DNA]</scope>
    <source>
        <strain evidence="7 8">DSM 45346</strain>
    </source>
</reference>
<feature type="active site" evidence="3">
    <location>
        <position position="276"/>
    </location>
</feature>
<evidence type="ECO:0000259" key="6">
    <source>
        <dbReference type="Pfam" id="PF00171"/>
    </source>
</evidence>
<dbReference type="InterPro" id="IPR016162">
    <property type="entry name" value="Ald_DH_N"/>
</dbReference>
<dbReference type="InterPro" id="IPR016161">
    <property type="entry name" value="Ald_DH/histidinol_DH"/>
</dbReference>
<dbReference type="EMBL" id="JAXCEH010000003">
    <property type="protein sequence ID" value="MFA1553713.1"/>
    <property type="molecule type" value="Genomic_DNA"/>
</dbReference>
<evidence type="ECO:0000256" key="5">
    <source>
        <dbReference type="SAM" id="MobiDB-lite"/>
    </source>
</evidence>